<dbReference type="InterPro" id="IPR013320">
    <property type="entry name" value="ConA-like_dom_sf"/>
</dbReference>
<keyword evidence="3 5" id="KW-0378">Hydrolase</keyword>
<dbReference type="KEGG" id="stur:STURON_00450"/>
<dbReference type="PATRIC" id="fig|216946.3.peg.452"/>
<proteinExistence type="inferred from homology"/>
<dbReference type="Gene3D" id="2.60.120.560">
    <property type="entry name" value="Exo-inulinase, domain 1"/>
    <property type="match status" value="1"/>
</dbReference>
<dbReference type="PANTHER" id="PTHR43101:SF1">
    <property type="entry name" value="BETA-FRUCTOSIDASE"/>
    <property type="match status" value="1"/>
</dbReference>
<evidence type="ECO:0000313" key="8">
    <source>
        <dbReference type="EMBL" id="AKU79696.1"/>
    </source>
</evidence>
<dbReference type="InterPro" id="IPR051214">
    <property type="entry name" value="GH32_Enzymes"/>
</dbReference>
<dbReference type="SMART" id="SM00640">
    <property type="entry name" value="Glyco_32"/>
    <property type="match status" value="1"/>
</dbReference>
<dbReference type="GO" id="GO:0005975">
    <property type="term" value="P:carbohydrate metabolic process"/>
    <property type="evidence" value="ECO:0007669"/>
    <property type="project" value="InterPro"/>
</dbReference>
<dbReference type="Pfam" id="PF00251">
    <property type="entry name" value="Glyco_hydro_32N"/>
    <property type="match status" value="1"/>
</dbReference>
<dbReference type="SUPFAM" id="SSF49899">
    <property type="entry name" value="Concanavalin A-like lectins/glucanases"/>
    <property type="match status" value="1"/>
</dbReference>
<evidence type="ECO:0000259" key="6">
    <source>
        <dbReference type="Pfam" id="PF00251"/>
    </source>
</evidence>
<gene>
    <name evidence="8" type="primary">scrB</name>
    <name evidence="8" type="ORF">STURON_00450</name>
</gene>
<dbReference type="GO" id="GO:0004564">
    <property type="term" value="F:beta-fructofuranosidase activity"/>
    <property type="evidence" value="ECO:0007669"/>
    <property type="project" value="UniProtKB-EC"/>
</dbReference>
<dbReference type="Gene3D" id="2.115.10.20">
    <property type="entry name" value="Glycosyl hydrolase domain, family 43"/>
    <property type="match status" value="1"/>
</dbReference>
<dbReference type="AlphaFoldDB" id="A0A0K1P5W5"/>
<dbReference type="Pfam" id="PF08244">
    <property type="entry name" value="Glyco_hydro_32C"/>
    <property type="match status" value="1"/>
</dbReference>
<evidence type="ECO:0000256" key="4">
    <source>
        <dbReference type="ARBA" id="ARBA00023295"/>
    </source>
</evidence>
<accession>A0A0K1P5W5</accession>
<dbReference type="InterPro" id="IPR013148">
    <property type="entry name" value="Glyco_hydro_32_N"/>
</dbReference>
<dbReference type="InterPro" id="IPR023296">
    <property type="entry name" value="Glyco_hydro_beta-prop_sf"/>
</dbReference>
<evidence type="ECO:0000256" key="2">
    <source>
        <dbReference type="ARBA" id="ARBA00012758"/>
    </source>
</evidence>
<dbReference type="EMBL" id="CP012328">
    <property type="protein sequence ID" value="AKU79696.1"/>
    <property type="molecule type" value="Genomic_DNA"/>
</dbReference>
<sequence>MKWEKHSLISEDNLEFFKEWHEKKESDWYNNQFHLSGYCGSINDPNGLVFFDNKYYIFMQNCPFSIQHYNKSWALFTTHDFINYNYEGITLTPSNQYDKDGVFSGSARVNNKGEMEIYYTGNIKYNAIDRNSYTLKAFIDLKNKLVSKELLFECDKTKYTGHFRDPIVFEKNNKLFMLNGAQTLDKKGTLTVHEFVNDKWVFKKEVELDKDFEQNSYMVECPNYLKIDNSEFVFACFEQDAPLSEGSHFVKYRKVVIDENANFNFKTDLLKIDLGFDFYAPQVFSNVKDRTIMLGWLGNSKSNPFPKELTTWSNNLTSPRVLTEKNNRLYQNPIVELENLRVKEITKSENDYLYENGIVELVCDEINNQDFEIEIKSGSKNIKLSNINKKFIIDRSNMDYNSVEDLPPVINFDNLSIDNIRILIDRSCMEIFINNGEHAISLRTFILNHNTIKTNLNNSKVYQLKGYNINWNNTIFKNITKEK</sequence>
<comment type="similarity">
    <text evidence="1 5">Belongs to the glycosyl hydrolase 32 family.</text>
</comment>
<dbReference type="OrthoDB" id="9759709at2"/>
<organism evidence="8 9">
    <name type="scientific">Spiroplasma turonicum</name>
    <dbReference type="NCBI Taxonomy" id="216946"/>
    <lineage>
        <taxon>Bacteria</taxon>
        <taxon>Bacillati</taxon>
        <taxon>Mycoplasmatota</taxon>
        <taxon>Mollicutes</taxon>
        <taxon>Entomoplasmatales</taxon>
        <taxon>Spiroplasmataceae</taxon>
        <taxon>Spiroplasma</taxon>
    </lineage>
</organism>
<evidence type="ECO:0000256" key="5">
    <source>
        <dbReference type="RuleBase" id="RU362110"/>
    </source>
</evidence>
<keyword evidence="4 5" id="KW-0326">Glycosidase</keyword>
<name>A0A0K1P5W5_9MOLU</name>
<dbReference type="EC" id="3.2.1.26" evidence="2"/>
<dbReference type="PANTHER" id="PTHR43101">
    <property type="entry name" value="BETA-FRUCTOSIDASE"/>
    <property type="match status" value="1"/>
</dbReference>
<feature type="domain" description="Glycosyl hydrolase family 32 C-terminal" evidence="7">
    <location>
        <begin position="369"/>
        <end position="446"/>
    </location>
</feature>
<evidence type="ECO:0000313" key="9">
    <source>
        <dbReference type="Proteomes" id="UP000067243"/>
    </source>
</evidence>
<evidence type="ECO:0000259" key="7">
    <source>
        <dbReference type="Pfam" id="PF08244"/>
    </source>
</evidence>
<dbReference type="CDD" id="cd18623">
    <property type="entry name" value="GH32_ScrB-like"/>
    <property type="match status" value="1"/>
</dbReference>
<dbReference type="InterPro" id="IPR013189">
    <property type="entry name" value="Glyco_hydro_32_C"/>
</dbReference>
<dbReference type="STRING" id="216946.STURO_v1c04480"/>
<evidence type="ECO:0000256" key="3">
    <source>
        <dbReference type="ARBA" id="ARBA00022801"/>
    </source>
</evidence>
<dbReference type="InterPro" id="IPR001362">
    <property type="entry name" value="Glyco_hydro_32"/>
</dbReference>
<reference evidence="8 9" key="1">
    <citation type="journal article" date="2015" name="Genome Announc.">
        <title>Complete Genome Sequence of Spiroplasma turonicum Strain Tab4cT, a Parasite of a Horse Fly, Haematopota sp. (Diptera: Tabanidae).</title>
        <authorList>
            <person name="Davis R.E."/>
            <person name="Shao J."/>
            <person name="Zhao Y."/>
            <person name="Gasparich G.E."/>
            <person name="Gaynor B.J."/>
            <person name="Donofrio N."/>
        </authorList>
    </citation>
    <scope>NUCLEOTIDE SEQUENCE [LARGE SCALE GENOMIC DNA]</scope>
    <source>
        <strain evidence="8 9">Tab4c</strain>
    </source>
</reference>
<evidence type="ECO:0000256" key="1">
    <source>
        <dbReference type="ARBA" id="ARBA00009902"/>
    </source>
</evidence>
<dbReference type="SUPFAM" id="SSF75005">
    <property type="entry name" value="Arabinanase/levansucrase/invertase"/>
    <property type="match status" value="1"/>
</dbReference>
<feature type="domain" description="Glycosyl hydrolase family 32 N-terminal" evidence="6">
    <location>
        <begin position="34"/>
        <end position="333"/>
    </location>
</feature>
<protein>
    <recommendedName>
        <fullName evidence="2">beta-fructofuranosidase</fullName>
        <ecNumber evidence="2">3.2.1.26</ecNumber>
    </recommendedName>
</protein>
<dbReference type="Proteomes" id="UP000067243">
    <property type="component" value="Chromosome"/>
</dbReference>
<keyword evidence="9" id="KW-1185">Reference proteome</keyword>
<dbReference type="RefSeq" id="WP_075048290.1">
    <property type="nucleotide sequence ID" value="NZ_CP012328.1"/>
</dbReference>